<comment type="caution">
    <text evidence="1">The sequence shown here is derived from an EMBL/GenBank/DDBJ whole genome shotgun (WGS) entry which is preliminary data.</text>
</comment>
<reference evidence="1" key="1">
    <citation type="submission" date="2021-10" db="EMBL/GenBank/DDBJ databases">
        <title>Tamlana sargassums sp. nov., and Tamlana laminarinivorans sp. nov., two new bacteria isolated from the brown alga.</title>
        <authorList>
            <person name="Li J."/>
        </authorList>
    </citation>
    <scope>NUCLEOTIDE SEQUENCE</scope>
    <source>
        <strain evidence="1">62-3</strain>
    </source>
</reference>
<evidence type="ECO:0000313" key="2">
    <source>
        <dbReference type="Proteomes" id="UP001139286"/>
    </source>
</evidence>
<proteinExistence type="predicted"/>
<dbReference type="RefSeq" id="WP_226696982.1">
    <property type="nucleotide sequence ID" value="NZ_JAJAPX010000008.1"/>
</dbReference>
<name>A0A9X1IA91_9FLAO</name>
<dbReference type="EMBL" id="JAJAPX010000008">
    <property type="protein sequence ID" value="MCB4809624.1"/>
    <property type="molecule type" value="Genomic_DNA"/>
</dbReference>
<gene>
    <name evidence="1" type="ORF">LG651_15315</name>
</gene>
<evidence type="ECO:0000313" key="1">
    <source>
        <dbReference type="EMBL" id="MCB4809624.1"/>
    </source>
</evidence>
<protein>
    <submittedName>
        <fullName evidence="1">Uncharacterized protein</fullName>
    </submittedName>
</protein>
<keyword evidence="2" id="KW-1185">Reference proteome</keyword>
<organism evidence="1 2">
    <name type="scientific">Neotamlana sargassicola</name>
    <dbReference type="NCBI Taxonomy" id="2883125"/>
    <lineage>
        <taxon>Bacteria</taxon>
        <taxon>Pseudomonadati</taxon>
        <taxon>Bacteroidota</taxon>
        <taxon>Flavobacteriia</taxon>
        <taxon>Flavobacteriales</taxon>
        <taxon>Flavobacteriaceae</taxon>
        <taxon>Neotamlana</taxon>
    </lineage>
</organism>
<accession>A0A9X1IA91</accession>
<dbReference type="Proteomes" id="UP001139286">
    <property type="component" value="Unassembled WGS sequence"/>
</dbReference>
<sequence length="216" mass="25367">MKENLKKRMKVLEYSLTLEFVASCSLGYLLDIDILDLDKSKSLGNSSSALSFSQKINLLLDNKSISKDDKLKLEAFMNVRNQFIHNKKANSYTKAFGMISGLINRMKKTFPDNFIDSELENSLEICVKNLYSDSLDVLTDFKGGREKKMTIQVQRDVYMKRYKIFQRVTKQKIDEFYKYLNDFKSKKIDKEEILPKLDLLKYEIILQTNIDYEKEE</sequence>
<dbReference type="AlphaFoldDB" id="A0A9X1IA91"/>